<dbReference type="Gene3D" id="3.90.25.10">
    <property type="entry name" value="UDP-galactose 4-epimerase, domain 1"/>
    <property type="match status" value="1"/>
</dbReference>
<dbReference type="InterPro" id="IPR045312">
    <property type="entry name" value="PCBER-like"/>
</dbReference>
<evidence type="ECO:0000259" key="4">
    <source>
        <dbReference type="Pfam" id="PF13460"/>
    </source>
</evidence>
<dbReference type="PANTHER" id="PTHR47706">
    <property type="entry name" value="NMRA-LIKE FAMILY PROTEIN"/>
    <property type="match status" value="1"/>
</dbReference>
<dbReference type="Proteomes" id="UP000327013">
    <property type="component" value="Unassembled WGS sequence"/>
</dbReference>
<dbReference type="InterPro" id="IPR016040">
    <property type="entry name" value="NAD(P)-bd_dom"/>
</dbReference>
<accession>A0A5N6KVM5</accession>
<comment type="caution">
    <text evidence="5">The sequence shown here is derived from an EMBL/GenBank/DDBJ whole genome shotgun (WGS) entry which is preliminary data.</text>
</comment>
<gene>
    <name evidence="5" type="ORF">FH972_023595</name>
</gene>
<dbReference type="GO" id="GO:0016491">
    <property type="term" value="F:oxidoreductase activity"/>
    <property type="evidence" value="ECO:0007669"/>
    <property type="project" value="UniProtKB-KW"/>
</dbReference>
<reference evidence="5 6" key="1">
    <citation type="submission" date="2019-06" db="EMBL/GenBank/DDBJ databases">
        <title>A chromosomal-level reference genome of Carpinus fangiana (Coryloideae, Betulaceae).</title>
        <authorList>
            <person name="Yang X."/>
            <person name="Wang Z."/>
            <person name="Zhang L."/>
            <person name="Hao G."/>
            <person name="Liu J."/>
            <person name="Yang Y."/>
        </authorList>
    </citation>
    <scope>NUCLEOTIDE SEQUENCE [LARGE SCALE GENOMIC DNA]</scope>
    <source>
        <strain evidence="5">Cfa_2016G</strain>
        <tissue evidence="5">Leaf</tissue>
    </source>
</reference>
<proteinExistence type="inferred from homology"/>
<evidence type="ECO:0000256" key="1">
    <source>
        <dbReference type="ARBA" id="ARBA00005725"/>
    </source>
</evidence>
<evidence type="ECO:0000256" key="3">
    <source>
        <dbReference type="ARBA" id="ARBA00023002"/>
    </source>
</evidence>
<evidence type="ECO:0000313" key="5">
    <source>
        <dbReference type="EMBL" id="KAB8349571.1"/>
    </source>
</evidence>
<organism evidence="5 6">
    <name type="scientific">Carpinus fangiana</name>
    <dbReference type="NCBI Taxonomy" id="176857"/>
    <lineage>
        <taxon>Eukaryota</taxon>
        <taxon>Viridiplantae</taxon>
        <taxon>Streptophyta</taxon>
        <taxon>Embryophyta</taxon>
        <taxon>Tracheophyta</taxon>
        <taxon>Spermatophyta</taxon>
        <taxon>Magnoliopsida</taxon>
        <taxon>eudicotyledons</taxon>
        <taxon>Gunneridae</taxon>
        <taxon>Pentapetalae</taxon>
        <taxon>rosids</taxon>
        <taxon>fabids</taxon>
        <taxon>Fagales</taxon>
        <taxon>Betulaceae</taxon>
        <taxon>Carpinus</taxon>
    </lineage>
</organism>
<dbReference type="EMBL" id="VIBQ01000014">
    <property type="protein sequence ID" value="KAB8349571.1"/>
    <property type="molecule type" value="Genomic_DNA"/>
</dbReference>
<name>A0A5N6KVM5_9ROSI</name>
<evidence type="ECO:0000313" key="6">
    <source>
        <dbReference type="Proteomes" id="UP000327013"/>
    </source>
</evidence>
<keyword evidence="2" id="KW-0521">NADP</keyword>
<protein>
    <recommendedName>
        <fullName evidence="4">NAD(P)-binding domain-containing protein</fullName>
    </recommendedName>
</protein>
<comment type="similarity">
    <text evidence="1">Belongs to the NmrA-type oxidoreductase family. Isoflavone reductase subfamily.</text>
</comment>
<dbReference type="Gene3D" id="3.40.50.720">
    <property type="entry name" value="NAD(P)-binding Rossmann-like Domain"/>
    <property type="match status" value="1"/>
</dbReference>
<dbReference type="InterPro" id="IPR036291">
    <property type="entry name" value="NAD(P)-bd_dom_sf"/>
</dbReference>
<dbReference type="SUPFAM" id="SSF51735">
    <property type="entry name" value="NAD(P)-binding Rossmann-fold domains"/>
    <property type="match status" value="1"/>
</dbReference>
<dbReference type="OrthoDB" id="419598at2759"/>
<feature type="domain" description="NAD(P)-binding" evidence="4">
    <location>
        <begin position="66"/>
        <end position="151"/>
    </location>
</feature>
<dbReference type="AlphaFoldDB" id="A0A5N6KVM5"/>
<keyword evidence="3" id="KW-0560">Oxidoreductase</keyword>
<dbReference type="CDD" id="cd05259">
    <property type="entry name" value="PCBER_SDR_a"/>
    <property type="match status" value="1"/>
</dbReference>
<sequence length="375" mass="41050">MAFTSWPQRYGLPCFNTSENCMLSRAASVASVLISQQRERMMQAEGGGDNRSSAAQRQIYNLENLAGGTVGKYIAEALIKNGKHTVTAITRTDSTTKLPDGVHVKKVNYDDLSTIVDALRGQDAFIITMGVMAPKDTQRKLIQAAAEANVPWVLPNEWAPDTANELLGVEAMIGPPTKAARDYITELGKSSWIAVSTGFWYEWSVSIPYAYGFNISKREAILYDEGETKINTSTWPQVGRAVAALLSLPVHADAGAPSLEQFKNGFAYVSSFTVSQKDMLESLLRVTQTKIEDWKVTKEPAQERYAKGMAEMKAGDFEGFGKALYARVFYPDGSGNVADSKGLSDDLLGLPKEDIDEATKEAVQRHEATGGRGYY</sequence>
<keyword evidence="6" id="KW-1185">Reference proteome</keyword>
<dbReference type="Pfam" id="PF13460">
    <property type="entry name" value="NAD_binding_10"/>
    <property type="match status" value="1"/>
</dbReference>
<dbReference type="InterPro" id="IPR051609">
    <property type="entry name" value="NmrA/Isoflavone_reductase-like"/>
</dbReference>
<dbReference type="PANTHER" id="PTHR47706:SF7">
    <property type="entry name" value="CIPA-LIKE, PUTATIVE (AFU_ORTHOLOGUE AFUA_1G01630)-RELATED"/>
    <property type="match status" value="1"/>
</dbReference>
<evidence type="ECO:0000256" key="2">
    <source>
        <dbReference type="ARBA" id="ARBA00022857"/>
    </source>
</evidence>